<keyword evidence="1" id="KW-0645">Protease</keyword>
<dbReference type="InterPro" id="IPR027268">
    <property type="entry name" value="Peptidase_M4/M1_CTD_sf"/>
</dbReference>
<dbReference type="InterPro" id="IPR050728">
    <property type="entry name" value="Zinc_Metalloprotease_M4"/>
</dbReference>
<evidence type="ECO:0000256" key="4">
    <source>
        <dbReference type="ARBA" id="ARBA00023049"/>
    </source>
</evidence>
<keyword evidence="3" id="KW-0862">Zinc</keyword>
<dbReference type="GO" id="GO:0006508">
    <property type="term" value="P:proteolysis"/>
    <property type="evidence" value="ECO:0007669"/>
    <property type="project" value="UniProtKB-KW"/>
</dbReference>
<organism evidence="6 7">
    <name type="scientific">Staphylococcus pseudintermedius</name>
    <dbReference type="NCBI Taxonomy" id="283734"/>
    <lineage>
        <taxon>Bacteria</taxon>
        <taxon>Bacillati</taxon>
        <taxon>Bacillota</taxon>
        <taxon>Bacilli</taxon>
        <taxon>Bacillales</taxon>
        <taxon>Staphylococcaceae</taxon>
        <taxon>Staphylococcus</taxon>
        <taxon>Staphylococcus intermedius group</taxon>
    </lineage>
</organism>
<dbReference type="PANTHER" id="PTHR33794:SF1">
    <property type="entry name" value="BACILLOLYSIN"/>
    <property type="match status" value="1"/>
</dbReference>
<keyword evidence="2" id="KW-0378">Hydrolase</keyword>
<dbReference type="GO" id="GO:0004222">
    <property type="term" value="F:metalloendopeptidase activity"/>
    <property type="evidence" value="ECO:0007669"/>
    <property type="project" value="InterPro"/>
</dbReference>
<proteinExistence type="predicted"/>
<evidence type="ECO:0000256" key="1">
    <source>
        <dbReference type="ARBA" id="ARBA00022670"/>
    </source>
</evidence>
<feature type="domain" description="Peptidase M4 C-terminal" evidence="5">
    <location>
        <begin position="2"/>
        <end position="85"/>
    </location>
</feature>
<dbReference type="Gene3D" id="1.10.390.10">
    <property type="entry name" value="Neutral Protease Domain 2"/>
    <property type="match status" value="1"/>
</dbReference>
<name>A0A317YKK2_STAPS</name>
<dbReference type="EMBL" id="QEIT01000915">
    <property type="protein sequence ID" value="PWZ65250.1"/>
    <property type="molecule type" value="Genomic_DNA"/>
</dbReference>
<evidence type="ECO:0000259" key="5">
    <source>
        <dbReference type="Pfam" id="PF02868"/>
    </source>
</evidence>
<feature type="non-terminal residue" evidence="6">
    <location>
        <position position="1"/>
    </location>
</feature>
<evidence type="ECO:0000256" key="2">
    <source>
        <dbReference type="ARBA" id="ARBA00022801"/>
    </source>
</evidence>
<evidence type="ECO:0000313" key="6">
    <source>
        <dbReference type="EMBL" id="PWZ65250.1"/>
    </source>
</evidence>
<dbReference type="InterPro" id="IPR001570">
    <property type="entry name" value="Peptidase_M4_C_domain"/>
</dbReference>
<accession>A0A317YKK2</accession>
<dbReference type="PANTHER" id="PTHR33794">
    <property type="entry name" value="BACILLOLYSIN"/>
    <property type="match status" value="1"/>
</dbReference>
<evidence type="ECO:0000256" key="3">
    <source>
        <dbReference type="ARBA" id="ARBA00022833"/>
    </source>
</evidence>
<dbReference type="Proteomes" id="UP000246800">
    <property type="component" value="Unassembled WGS sequence"/>
</dbReference>
<dbReference type="RefSeq" id="WP_186802021.1">
    <property type="nucleotide sequence ID" value="NZ_QEIT01000915.1"/>
</dbReference>
<reference evidence="6 7" key="1">
    <citation type="journal article" date="2018" name="Vet. Microbiol.">
        <title>Clonal diversity and geographic distribution of methicillin-resistant Staphylococcus pseudintermedius from Australian animals: Discovery of novel sequence types.</title>
        <authorList>
            <person name="Worthing K.A."/>
            <person name="Abraham S."/>
            <person name="Coombs G.W."/>
            <person name="Pang S."/>
            <person name="Saputra S."/>
            <person name="Jordan D."/>
            <person name="Trott D.J."/>
            <person name="Norris J.M."/>
        </authorList>
    </citation>
    <scope>NUCLEOTIDE SEQUENCE [LARGE SCALE GENOMIC DNA]</scope>
    <source>
        <strain evidence="6 7">ST525 1</strain>
    </source>
</reference>
<keyword evidence="4" id="KW-0482">Metalloprotease</keyword>
<dbReference type="Pfam" id="PF02868">
    <property type="entry name" value="Peptidase_M4_C"/>
    <property type="match status" value="1"/>
</dbReference>
<sequence>DYVYTEKDNGGVHTNSGIPNKAAYNVIQAIGKSKSEQIYYRALTEYLTSNSNFKDCKDALYQAAKDLYDEQTAEQVYEAWNEVGVE</sequence>
<gene>
    <name evidence="6" type="ORF">DD902_16820</name>
</gene>
<dbReference type="AlphaFoldDB" id="A0A317YKK2"/>
<protein>
    <submittedName>
        <fullName evidence="6">Aureolysin</fullName>
    </submittedName>
</protein>
<evidence type="ECO:0000313" key="7">
    <source>
        <dbReference type="Proteomes" id="UP000246800"/>
    </source>
</evidence>
<comment type="caution">
    <text evidence="6">The sequence shown here is derived from an EMBL/GenBank/DDBJ whole genome shotgun (WGS) entry which is preliminary data.</text>
</comment>
<dbReference type="SUPFAM" id="SSF55486">
    <property type="entry name" value="Metalloproteases ('zincins'), catalytic domain"/>
    <property type="match status" value="1"/>
</dbReference>